<feature type="region of interest" description="Disordered" evidence="1">
    <location>
        <begin position="110"/>
        <end position="135"/>
    </location>
</feature>
<dbReference type="OrthoDB" id="1189599at2"/>
<accession>A0A7J5A797</accession>
<reference evidence="2 3" key="1">
    <citation type="submission" date="2019-09" db="EMBL/GenBank/DDBJ databases">
        <authorList>
            <person name="Cao W.R."/>
        </authorList>
    </citation>
    <scope>NUCLEOTIDE SEQUENCE [LARGE SCALE GENOMIC DNA]</scope>
    <source>
        <strain evidence="3">a4</strain>
    </source>
</reference>
<proteinExistence type="predicted"/>
<gene>
    <name evidence="2" type="ORF">F7018_17010</name>
</gene>
<dbReference type="Proteomes" id="UP000467305">
    <property type="component" value="Unassembled WGS sequence"/>
</dbReference>
<dbReference type="RefSeq" id="WP_150901306.1">
    <property type="nucleotide sequence ID" value="NZ_WAAU01000035.1"/>
</dbReference>
<comment type="caution">
    <text evidence="2">The sequence shown here is derived from an EMBL/GenBank/DDBJ whole genome shotgun (WGS) entry which is preliminary data.</text>
</comment>
<evidence type="ECO:0000313" key="3">
    <source>
        <dbReference type="Proteomes" id="UP000467305"/>
    </source>
</evidence>
<organism evidence="2 3">
    <name type="scientific">Tenacibaculum aiptasiae</name>
    <dbReference type="NCBI Taxonomy" id="426481"/>
    <lineage>
        <taxon>Bacteria</taxon>
        <taxon>Pseudomonadati</taxon>
        <taxon>Bacteroidota</taxon>
        <taxon>Flavobacteriia</taxon>
        <taxon>Flavobacteriales</taxon>
        <taxon>Flavobacteriaceae</taxon>
        <taxon>Tenacibaculum</taxon>
    </lineage>
</organism>
<evidence type="ECO:0000313" key="2">
    <source>
        <dbReference type="EMBL" id="KAB1153367.1"/>
    </source>
</evidence>
<dbReference type="EMBL" id="WAAU01000035">
    <property type="protein sequence ID" value="KAB1153367.1"/>
    <property type="molecule type" value="Genomic_DNA"/>
</dbReference>
<keyword evidence="3" id="KW-1185">Reference proteome</keyword>
<name>A0A7J5A797_9FLAO</name>
<evidence type="ECO:0000256" key="1">
    <source>
        <dbReference type="SAM" id="MobiDB-lite"/>
    </source>
</evidence>
<protein>
    <submittedName>
        <fullName evidence="2">Uncharacterized protein</fullName>
    </submittedName>
</protein>
<sequence length="135" mass="15909">MTKRKVRVIECFEIPGLGLLTELQHIENGIPPNSQIIDLETNESWIVKKRVYHGILILNELEKYFECETASIHIDSVFQKQLDREIAIEKELAKREKGIYYYLLAPENKRQRKKPKTGIELKINCTNENKNRKRS</sequence>
<dbReference type="AlphaFoldDB" id="A0A7J5A797"/>